<name>A0A395HMP3_ASPHC</name>
<evidence type="ECO:0000313" key="3">
    <source>
        <dbReference type="Proteomes" id="UP000248961"/>
    </source>
</evidence>
<accession>A0A395HMP3</accession>
<keyword evidence="3" id="KW-1185">Reference proteome</keyword>
<gene>
    <name evidence="2" type="ORF">BO97DRAFT_192463</name>
</gene>
<keyword evidence="1" id="KW-0812">Transmembrane</keyword>
<reference evidence="2 3" key="1">
    <citation type="submission" date="2018-02" db="EMBL/GenBank/DDBJ databases">
        <title>The genomes of Aspergillus section Nigri reveals drivers in fungal speciation.</title>
        <authorList>
            <consortium name="DOE Joint Genome Institute"/>
            <person name="Vesth T.C."/>
            <person name="Nybo J."/>
            <person name="Theobald S."/>
            <person name="Brandl J."/>
            <person name="Frisvad J.C."/>
            <person name="Nielsen K.F."/>
            <person name="Lyhne E.K."/>
            <person name="Kogle M.E."/>
            <person name="Kuo A."/>
            <person name="Riley R."/>
            <person name="Clum A."/>
            <person name="Nolan M."/>
            <person name="Lipzen A."/>
            <person name="Salamov A."/>
            <person name="Henrissat B."/>
            <person name="Wiebenga A."/>
            <person name="De vries R.P."/>
            <person name="Grigoriev I.V."/>
            <person name="Mortensen U.H."/>
            <person name="Andersen M.R."/>
            <person name="Baker S.E."/>
        </authorList>
    </citation>
    <scope>NUCLEOTIDE SEQUENCE [LARGE SCALE GENOMIC DNA]</scope>
    <source>
        <strain evidence="2 3">CBS 101889</strain>
    </source>
</reference>
<dbReference type="Proteomes" id="UP000248961">
    <property type="component" value="Unassembled WGS sequence"/>
</dbReference>
<dbReference type="AlphaFoldDB" id="A0A395HMP3"/>
<dbReference type="RefSeq" id="XP_025548184.1">
    <property type="nucleotide sequence ID" value="XM_025690475.1"/>
</dbReference>
<keyword evidence="1" id="KW-0472">Membrane</keyword>
<sequence>MPLSSYPIAHIVSGIDPCRRFAMPSNGCPLSAHITLLSTIASRGYWESGWIQAIGFSTSSLVISDPDVSRTIVTTDTSTDPVMKEERENQGLATEVEFLWFFFFFFFSILFSFSLFLPPEAPSMSLFPMIRILMIDLPMSSSIPLLPFEFLSTDFGPFLLFDCKQSRPFS</sequence>
<dbReference type="GeneID" id="37194764"/>
<dbReference type="EMBL" id="KZ824308">
    <property type="protein sequence ID" value="RAL09030.1"/>
    <property type="molecule type" value="Genomic_DNA"/>
</dbReference>
<feature type="transmembrane region" description="Helical" evidence="1">
    <location>
        <begin position="98"/>
        <end position="117"/>
    </location>
</feature>
<proteinExistence type="predicted"/>
<evidence type="ECO:0000313" key="2">
    <source>
        <dbReference type="EMBL" id="RAL09030.1"/>
    </source>
</evidence>
<evidence type="ECO:0000256" key="1">
    <source>
        <dbReference type="SAM" id="Phobius"/>
    </source>
</evidence>
<keyword evidence="1" id="KW-1133">Transmembrane helix</keyword>
<organism evidence="2 3">
    <name type="scientific">Aspergillus homomorphus (strain CBS 101889)</name>
    <dbReference type="NCBI Taxonomy" id="1450537"/>
    <lineage>
        <taxon>Eukaryota</taxon>
        <taxon>Fungi</taxon>
        <taxon>Dikarya</taxon>
        <taxon>Ascomycota</taxon>
        <taxon>Pezizomycotina</taxon>
        <taxon>Eurotiomycetes</taxon>
        <taxon>Eurotiomycetidae</taxon>
        <taxon>Eurotiales</taxon>
        <taxon>Aspergillaceae</taxon>
        <taxon>Aspergillus</taxon>
        <taxon>Aspergillus subgen. Circumdati</taxon>
    </lineage>
</organism>
<protein>
    <submittedName>
        <fullName evidence="2">Uncharacterized protein</fullName>
    </submittedName>
</protein>
<dbReference type="VEuPathDB" id="FungiDB:BO97DRAFT_192463"/>